<reference evidence="1 2" key="1">
    <citation type="submission" date="2015-01" db="EMBL/GenBank/DDBJ databases">
        <title>Genome Sequencing of Rickettsiales.</title>
        <authorList>
            <person name="Daugherty S.C."/>
            <person name="Su Q."/>
            <person name="Abolude K."/>
            <person name="Beier-Sexton M."/>
            <person name="Carlyon J.A."/>
            <person name="Carter R."/>
            <person name="Day N.P."/>
            <person name="Dumler S.J."/>
            <person name="Dyachenko V."/>
            <person name="Godinez A."/>
            <person name="Kurtti T.J."/>
            <person name="Lichay M."/>
            <person name="Mullins K.E."/>
            <person name="Ott S."/>
            <person name="Pappas-Brown V."/>
            <person name="Paris D.H."/>
            <person name="Patel P."/>
            <person name="Richards A.L."/>
            <person name="Sadzewicz L."/>
            <person name="Sears K."/>
            <person name="Seidman D."/>
            <person name="Sengamalay N."/>
            <person name="Stenos J."/>
            <person name="Tallon L.J."/>
            <person name="Vincent G."/>
            <person name="Fraser C.M."/>
            <person name="Munderloh U."/>
            <person name="Dunning-Hotopp J.C."/>
        </authorList>
    </citation>
    <scope>NUCLEOTIDE SEQUENCE [LARGE SCALE GENOMIC DNA]</scope>
    <source>
        <strain evidence="1 2">UT144</strain>
    </source>
</reference>
<evidence type="ECO:0000313" key="2">
    <source>
        <dbReference type="Proteomes" id="UP000033580"/>
    </source>
</evidence>
<gene>
    <name evidence="1" type="ORF">OTUT144_1637</name>
</gene>
<dbReference type="EMBL" id="LAOR01000135">
    <property type="protein sequence ID" value="KJW06329.1"/>
    <property type="molecule type" value="Genomic_DNA"/>
</dbReference>
<dbReference type="AlphaFoldDB" id="A0A0F3RM88"/>
<evidence type="ECO:0000313" key="1">
    <source>
        <dbReference type="EMBL" id="KJW06329.1"/>
    </source>
</evidence>
<protein>
    <submittedName>
        <fullName evidence="1">Putative conjugative transfer protein TraA</fullName>
    </submittedName>
</protein>
<organism evidence="1 2">
    <name type="scientific">Orientia tsutsugamushi str. UT144</name>
    <dbReference type="NCBI Taxonomy" id="1441384"/>
    <lineage>
        <taxon>Bacteria</taxon>
        <taxon>Pseudomonadati</taxon>
        <taxon>Pseudomonadota</taxon>
        <taxon>Alphaproteobacteria</taxon>
        <taxon>Rickettsiales</taxon>
        <taxon>Rickettsiaceae</taxon>
        <taxon>Rickettsieae</taxon>
        <taxon>Orientia</taxon>
    </lineage>
</organism>
<dbReference type="Proteomes" id="UP000033580">
    <property type="component" value="Unassembled WGS sequence"/>
</dbReference>
<name>A0A0F3RM88_ORITS</name>
<accession>A0A0F3RM88</accession>
<sequence length="53" mass="6100">MKIINDADVITDSITHYKSIFTKQDVEKAVKDIPYSAEAESSWFSKCLVQIEY</sequence>
<proteinExistence type="predicted"/>
<comment type="caution">
    <text evidence="1">The sequence shown here is derived from an EMBL/GenBank/DDBJ whole genome shotgun (WGS) entry which is preliminary data.</text>
</comment>
<dbReference type="PATRIC" id="fig|1441384.3.peg.443"/>